<gene>
    <name evidence="1" type="ORF">ON006_04420</name>
</gene>
<accession>A0A9E8NDX8</accession>
<dbReference type="InterPro" id="IPR014917">
    <property type="entry name" value="DUF1800"/>
</dbReference>
<dbReference type="Proteomes" id="UP001164653">
    <property type="component" value="Chromosome"/>
</dbReference>
<sequence>MAYLDTYTAPLTASTSAHLLRRATFGPTQQEIADFTGKTAVQAVETLINNAGYTATPPPPVEMDESRSDAGQTFLNKPYNGSRAFTYFTYLQYWWIGLMTEQNGYPSILEKLTAFWQNHFVVAYTGVGDYRFTDRYLRFLRSNALGNFKSMTIGITKDPAMLIFQNGNENEKAHPNENYGRELQELFTVGQKDFAGNHNYTEQDVKAAAQVLTGWQATNRYSTSTASFDAVFNPERHDTSDKVFSAKYNGTIVTGKSGPTAGDEELSELVNMLLRHPETPKSICRKLYRWYVNSNVTPEIENQVIIPLASFFSSSENNFEIAPVLRKLLTSNIFFDTINIGAIVKSPAELMIGSLRLFNQPVPNIVSEYASFRVMMEFLRSSMVSMSLSLLDQPSVFGSPPYYQTGYSKNWINGTTLGLRGSRTDSLVYPYLIIKPGYILGIDILSKLKAIQPNFADVASTPAITCEQVLAELSKNLFSTTLSQNQKNFLIDSIMMMNSSPRTTWQREWDAYRTTPNDASKQSVVLWRCRAMFKHMLRMAEYQIF</sequence>
<reference evidence="1" key="1">
    <citation type="submission" date="2022-11" db="EMBL/GenBank/DDBJ databases">
        <title>Dyadobacter pollutisoli sp. nov., isolated from plastic dumped soil.</title>
        <authorList>
            <person name="Kim J.M."/>
            <person name="Kim K.R."/>
            <person name="Lee J.K."/>
            <person name="Hao L."/>
            <person name="Jeon C.O."/>
        </authorList>
    </citation>
    <scope>NUCLEOTIDE SEQUENCE</scope>
    <source>
        <strain evidence="1">U1</strain>
    </source>
</reference>
<proteinExistence type="predicted"/>
<dbReference type="AlphaFoldDB" id="A0A9E8NDX8"/>
<dbReference type="RefSeq" id="WP_244824960.1">
    <property type="nucleotide sequence ID" value="NZ_CP112998.1"/>
</dbReference>
<name>A0A9E8NDX8_9BACT</name>
<dbReference type="KEGG" id="dpf:ON006_04420"/>
<evidence type="ECO:0000313" key="2">
    <source>
        <dbReference type="Proteomes" id="UP001164653"/>
    </source>
</evidence>
<dbReference type="EMBL" id="CP112998">
    <property type="protein sequence ID" value="WAC13207.1"/>
    <property type="molecule type" value="Genomic_DNA"/>
</dbReference>
<evidence type="ECO:0000313" key="1">
    <source>
        <dbReference type="EMBL" id="WAC13207.1"/>
    </source>
</evidence>
<protein>
    <submittedName>
        <fullName evidence="1">DUF1800 domain-containing protein</fullName>
    </submittedName>
</protein>
<dbReference type="Pfam" id="PF08811">
    <property type="entry name" value="DUF1800"/>
    <property type="match status" value="1"/>
</dbReference>
<organism evidence="1 2">
    <name type="scientific">Dyadobacter pollutisoli</name>
    <dbReference type="NCBI Taxonomy" id="2910158"/>
    <lineage>
        <taxon>Bacteria</taxon>
        <taxon>Pseudomonadati</taxon>
        <taxon>Bacteroidota</taxon>
        <taxon>Cytophagia</taxon>
        <taxon>Cytophagales</taxon>
        <taxon>Spirosomataceae</taxon>
        <taxon>Dyadobacter</taxon>
    </lineage>
</organism>
<keyword evidence="2" id="KW-1185">Reference proteome</keyword>